<evidence type="ECO:0000313" key="3">
    <source>
        <dbReference type="Proteomes" id="UP000199534"/>
    </source>
</evidence>
<keyword evidence="3" id="KW-1185">Reference proteome</keyword>
<dbReference type="EMBL" id="FOYQ01000002">
    <property type="protein sequence ID" value="SFR48240.1"/>
    <property type="molecule type" value="Genomic_DNA"/>
</dbReference>
<proteinExistence type="predicted"/>
<dbReference type="RefSeq" id="WP_177218299.1">
    <property type="nucleotide sequence ID" value="NZ_FOYQ01000002.1"/>
</dbReference>
<dbReference type="STRING" id="400055.SAMN04490243_2055"/>
<evidence type="ECO:0000256" key="1">
    <source>
        <dbReference type="SAM" id="MobiDB-lite"/>
    </source>
</evidence>
<protein>
    <submittedName>
        <fullName evidence="2">Uncharacterized protein</fullName>
    </submittedName>
</protein>
<dbReference type="AlphaFoldDB" id="A0A1I6H1B4"/>
<reference evidence="2 3" key="1">
    <citation type="submission" date="2016-10" db="EMBL/GenBank/DDBJ databases">
        <authorList>
            <person name="de Groot N.N."/>
        </authorList>
    </citation>
    <scope>NUCLEOTIDE SEQUENCE [LARGE SCALE GENOMIC DNA]</scope>
    <source>
        <strain evidence="2 3">DSM 21019</strain>
    </source>
</reference>
<accession>A0A1I6H1B4</accession>
<evidence type="ECO:0000313" key="2">
    <source>
        <dbReference type="EMBL" id="SFR48240.1"/>
    </source>
</evidence>
<sequence length="49" mass="5479">MKKKKDLRSQLPMADMHTNGVRFDPEVLEALRRQRAGNSASPSPEAQGE</sequence>
<feature type="region of interest" description="Disordered" evidence="1">
    <location>
        <begin position="1"/>
        <end position="22"/>
    </location>
</feature>
<gene>
    <name evidence="2" type="ORF">SAMN04490243_2055</name>
</gene>
<organism evidence="2 3">
    <name type="scientific">Robiginitalea myxolifaciens</name>
    <dbReference type="NCBI Taxonomy" id="400055"/>
    <lineage>
        <taxon>Bacteria</taxon>
        <taxon>Pseudomonadati</taxon>
        <taxon>Bacteroidota</taxon>
        <taxon>Flavobacteriia</taxon>
        <taxon>Flavobacteriales</taxon>
        <taxon>Flavobacteriaceae</taxon>
        <taxon>Robiginitalea</taxon>
    </lineage>
</organism>
<dbReference type="Proteomes" id="UP000199534">
    <property type="component" value="Unassembled WGS sequence"/>
</dbReference>
<name>A0A1I6H1B4_9FLAO</name>